<dbReference type="PANTHER" id="PTHR21592">
    <property type="entry name" value="CHROMOSOME UNDETERMINED SCAFFOLD_25, WHOLE GENOME SHOTGUN SEQUENCE"/>
    <property type="match status" value="1"/>
</dbReference>
<evidence type="ECO:0000256" key="2">
    <source>
        <dbReference type="SAM" id="Phobius"/>
    </source>
</evidence>
<evidence type="ECO:0000313" key="4">
    <source>
        <dbReference type="Proteomes" id="UP000242913"/>
    </source>
</evidence>
<feature type="non-terminal residue" evidence="3">
    <location>
        <position position="165"/>
    </location>
</feature>
<keyword evidence="2" id="KW-0472">Membrane</keyword>
<dbReference type="PANTHER" id="PTHR21592:SF23">
    <property type="entry name" value="DAUER UP-REGULATED"/>
    <property type="match status" value="1"/>
</dbReference>
<dbReference type="Pfam" id="PF03057">
    <property type="entry name" value="DUF236"/>
    <property type="match status" value="2"/>
</dbReference>
<evidence type="ECO:0000256" key="1">
    <source>
        <dbReference type="SAM" id="MobiDB-lite"/>
    </source>
</evidence>
<name>A0A238BRX9_9BILA</name>
<feature type="region of interest" description="Disordered" evidence="1">
    <location>
        <begin position="80"/>
        <end position="165"/>
    </location>
</feature>
<reference evidence="3 4" key="1">
    <citation type="submission" date="2015-12" db="EMBL/GenBank/DDBJ databases">
        <title>Draft genome of the nematode, Onchocerca flexuosa.</title>
        <authorList>
            <person name="Mitreva M."/>
        </authorList>
    </citation>
    <scope>NUCLEOTIDE SEQUENCE [LARGE SCALE GENOMIC DNA]</scope>
    <source>
        <strain evidence="3">Red Deer</strain>
    </source>
</reference>
<dbReference type="EMBL" id="KZ270015">
    <property type="protein sequence ID" value="OZC08107.1"/>
    <property type="molecule type" value="Genomic_DNA"/>
</dbReference>
<proteinExistence type="predicted"/>
<dbReference type="InterPro" id="IPR004296">
    <property type="entry name" value="DUF236"/>
</dbReference>
<sequence>MMDKMRLIESPIVLILDIVLVLYVAVIYSTICCGSKKTSPKKKTPAEQGKSADMQAKGNVAVGQVNEVRTFDPNYQTLAGVGGEVFGEDKQRGGGGVPQAPIGGAPPPPPVGGAPPPPPPAGGVPPTPAGGGPQAPAGGGMAGTYDPNYQTLAGMGGEIFGQDKK</sequence>
<feature type="compositionally biased region" description="Gly residues" evidence="1">
    <location>
        <begin position="129"/>
        <end position="142"/>
    </location>
</feature>
<protein>
    <submittedName>
        <fullName evidence="3">Uncharacterized protein</fullName>
    </submittedName>
</protein>
<gene>
    <name evidence="3" type="ORF">X798_04899</name>
</gene>
<keyword evidence="2" id="KW-1133">Transmembrane helix</keyword>
<keyword evidence="2" id="KW-0812">Transmembrane</keyword>
<dbReference type="OrthoDB" id="10559386at2759"/>
<feature type="region of interest" description="Disordered" evidence="1">
    <location>
        <begin position="35"/>
        <end position="58"/>
    </location>
</feature>
<feature type="compositionally biased region" description="Pro residues" evidence="1">
    <location>
        <begin position="104"/>
        <end position="128"/>
    </location>
</feature>
<organism evidence="3 4">
    <name type="scientific">Onchocerca flexuosa</name>
    <dbReference type="NCBI Taxonomy" id="387005"/>
    <lineage>
        <taxon>Eukaryota</taxon>
        <taxon>Metazoa</taxon>
        <taxon>Ecdysozoa</taxon>
        <taxon>Nematoda</taxon>
        <taxon>Chromadorea</taxon>
        <taxon>Rhabditida</taxon>
        <taxon>Spirurina</taxon>
        <taxon>Spiruromorpha</taxon>
        <taxon>Filarioidea</taxon>
        <taxon>Onchocercidae</taxon>
        <taxon>Onchocerca</taxon>
    </lineage>
</organism>
<feature type="transmembrane region" description="Helical" evidence="2">
    <location>
        <begin position="12"/>
        <end position="31"/>
    </location>
</feature>
<keyword evidence="4" id="KW-1185">Reference proteome</keyword>
<evidence type="ECO:0000313" key="3">
    <source>
        <dbReference type="EMBL" id="OZC08107.1"/>
    </source>
</evidence>
<accession>A0A238BRX9</accession>
<dbReference type="Proteomes" id="UP000242913">
    <property type="component" value="Unassembled WGS sequence"/>
</dbReference>
<dbReference type="AlphaFoldDB" id="A0A238BRX9"/>